<evidence type="ECO:0000259" key="8">
    <source>
        <dbReference type="PROSITE" id="PS50903"/>
    </source>
</evidence>
<dbReference type="InterPro" id="IPR024922">
    <property type="entry name" value="Rubredoxin"/>
</dbReference>
<dbReference type="PANTHER" id="PTHR47627">
    <property type="entry name" value="RUBREDOXIN"/>
    <property type="match status" value="1"/>
</dbReference>
<dbReference type="InterPro" id="IPR050526">
    <property type="entry name" value="Rubredoxin_ET"/>
</dbReference>
<evidence type="ECO:0000313" key="10">
    <source>
        <dbReference type="Proteomes" id="UP000190625"/>
    </source>
</evidence>
<dbReference type="STRING" id="142842.SAMN02745118_01107"/>
<dbReference type="Pfam" id="PF00301">
    <property type="entry name" value="Rubredoxin"/>
    <property type="match status" value="1"/>
</dbReference>
<evidence type="ECO:0000256" key="4">
    <source>
        <dbReference type="ARBA" id="ARBA00022982"/>
    </source>
</evidence>
<feature type="binding site" evidence="7">
    <location>
        <position position="9"/>
    </location>
    <ligand>
        <name>Fe cation</name>
        <dbReference type="ChEBI" id="CHEBI:24875"/>
    </ligand>
</feature>
<evidence type="ECO:0000256" key="7">
    <source>
        <dbReference type="PIRSR" id="PIRSR000071-1"/>
    </source>
</evidence>
<evidence type="ECO:0000313" key="9">
    <source>
        <dbReference type="EMBL" id="SJZ53202.1"/>
    </source>
</evidence>
<dbReference type="FunFam" id="2.20.28.10:FF:000001">
    <property type="entry name" value="Rubredoxin"/>
    <property type="match status" value="1"/>
</dbReference>
<dbReference type="PANTHER" id="PTHR47627:SF1">
    <property type="entry name" value="RUBREDOXIN-1-RELATED"/>
    <property type="match status" value="1"/>
</dbReference>
<comment type="similarity">
    <text evidence="1 6">Belongs to the rubredoxin family.</text>
</comment>
<name>A0A1T4LEH5_9FIRM</name>
<dbReference type="GO" id="GO:0009055">
    <property type="term" value="F:electron transfer activity"/>
    <property type="evidence" value="ECO:0007669"/>
    <property type="project" value="InterPro"/>
</dbReference>
<organism evidence="9 10">
    <name type="scientific">Selenihalanaerobacter shriftii</name>
    <dbReference type="NCBI Taxonomy" id="142842"/>
    <lineage>
        <taxon>Bacteria</taxon>
        <taxon>Bacillati</taxon>
        <taxon>Bacillota</taxon>
        <taxon>Clostridia</taxon>
        <taxon>Halanaerobiales</taxon>
        <taxon>Halobacteroidaceae</taxon>
        <taxon>Selenihalanaerobacter</taxon>
    </lineage>
</organism>
<feature type="domain" description="Rubredoxin-like" evidence="8">
    <location>
        <begin position="1"/>
        <end position="52"/>
    </location>
</feature>
<evidence type="ECO:0000256" key="6">
    <source>
        <dbReference type="PIRNR" id="PIRNR000071"/>
    </source>
</evidence>
<dbReference type="Gene3D" id="2.20.28.10">
    <property type="match status" value="1"/>
</dbReference>
<comment type="cofactor">
    <cofactor evidence="6 7">
        <name>Fe(3+)</name>
        <dbReference type="ChEBI" id="CHEBI:29034"/>
    </cofactor>
    <text evidence="6 7">Binds 1 Fe(3+) ion per subunit.</text>
</comment>
<dbReference type="InterPro" id="IPR024935">
    <property type="entry name" value="Rubredoxin_dom"/>
</dbReference>
<dbReference type="PROSITE" id="PS50903">
    <property type="entry name" value="RUBREDOXIN_LIKE"/>
    <property type="match status" value="1"/>
</dbReference>
<dbReference type="Proteomes" id="UP000190625">
    <property type="component" value="Unassembled WGS sequence"/>
</dbReference>
<dbReference type="AlphaFoldDB" id="A0A1T4LEH5"/>
<dbReference type="GO" id="GO:0043448">
    <property type="term" value="P:alkane catabolic process"/>
    <property type="evidence" value="ECO:0007669"/>
    <property type="project" value="TreeGrafter"/>
</dbReference>
<proteinExistence type="inferred from homology"/>
<feature type="binding site" evidence="7">
    <location>
        <position position="6"/>
    </location>
    <ligand>
        <name>Fe cation</name>
        <dbReference type="ChEBI" id="CHEBI:24875"/>
    </ligand>
</feature>
<dbReference type="PIRSF" id="PIRSF000071">
    <property type="entry name" value="Rubredoxin"/>
    <property type="match status" value="1"/>
</dbReference>
<evidence type="ECO:0000256" key="2">
    <source>
        <dbReference type="ARBA" id="ARBA00022448"/>
    </source>
</evidence>
<reference evidence="10" key="1">
    <citation type="submission" date="2017-02" db="EMBL/GenBank/DDBJ databases">
        <authorList>
            <person name="Varghese N."/>
            <person name="Submissions S."/>
        </authorList>
    </citation>
    <scope>NUCLEOTIDE SEQUENCE [LARGE SCALE GENOMIC DNA]</scope>
    <source>
        <strain evidence="10">ATCC BAA-73</strain>
    </source>
</reference>
<dbReference type="EMBL" id="FUWM01000008">
    <property type="protein sequence ID" value="SJZ53202.1"/>
    <property type="molecule type" value="Genomic_DNA"/>
</dbReference>
<keyword evidence="4 6" id="KW-0249">Electron transport</keyword>
<keyword evidence="10" id="KW-1185">Reference proteome</keyword>
<dbReference type="InterPro" id="IPR018527">
    <property type="entry name" value="Rubredoxin_Fe_BS"/>
</dbReference>
<feature type="binding site" evidence="7">
    <location>
        <position position="39"/>
    </location>
    <ligand>
        <name>Fe cation</name>
        <dbReference type="ChEBI" id="CHEBI:24875"/>
    </ligand>
</feature>
<gene>
    <name evidence="9" type="ORF">SAMN02745118_01107</name>
</gene>
<dbReference type="PROSITE" id="PS00202">
    <property type="entry name" value="RUBREDOXIN"/>
    <property type="match status" value="1"/>
</dbReference>
<dbReference type="OrthoDB" id="9758182at2"/>
<dbReference type="PRINTS" id="PR00163">
    <property type="entry name" value="RUBREDOXIN"/>
</dbReference>
<keyword evidence="3 6" id="KW-0479">Metal-binding</keyword>
<dbReference type="CDD" id="cd00730">
    <property type="entry name" value="rubredoxin"/>
    <property type="match status" value="1"/>
</dbReference>
<keyword evidence="5 6" id="KW-0408">Iron</keyword>
<keyword evidence="2 6" id="KW-0813">Transport</keyword>
<dbReference type="InterPro" id="IPR024934">
    <property type="entry name" value="Rubredoxin-like_dom"/>
</dbReference>
<sequence>MKKYRCKECGYVYNPTKGDPAAGIDPGISFSDISYAWVCPECGADKEMFKPVIS</sequence>
<evidence type="ECO:0000256" key="3">
    <source>
        <dbReference type="ARBA" id="ARBA00022723"/>
    </source>
</evidence>
<dbReference type="RefSeq" id="WP_078809600.1">
    <property type="nucleotide sequence ID" value="NZ_FUWM01000008.1"/>
</dbReference>
<accession>A0A1T4LEH5</accession>
<evidence type="ECO:0000256" key="5">
    <source>
        <dbReference type="ARBA" id="ARBA00023004"/>
    </source>
</evidence>
<dbReference type="SUPFAM" id="SSF57802">
    <property type="entry name" value="Rubredoxin-like"/>
    <property type="match status" value="1"/>
</dbReference>
<dbReference type="GO" id="GO:0005506">
    <property type="term" value="F:iron ion binding"/>
    <property type="evidence" value="ECO:0007669"/>
    <property type="project" value="InterPro"/>
</dbReference>
<protein>
    <recommendedName>
        <fullName evidence="6">Rubredoxin</fullName>
    </recommendedName>
</protein>
<evidence type="ECO:0000256" key="1">
    <source>
        <dbReference type="ARBA" id="ARBA00005337"/>
    </source>
</evidence>
<feature type="binding site" evidence="7">
    <location>
        <position position="42"/>
    </location>
    <ligand>
        <name>Fe cation</name>
        <dbReference type="ChEBI" id="CHEBI:24875"/>
    </ligand>
</feature>